<accession>A0ABN7TCE8</accession>
<dbReference type="SMART" id="SM00100">
    <property type="entry name" value="cNMP"/>
    <property type="match status" value="1"/>
</dbReference>
<organism evidence="4 5">
    <name type="scientific">Oikopleura dioica</name>
    <name type="common">Tunicate</name>
    <dbReference type="NCBI Taxonomy" id="34765"/>
    <lineage>
        <taxon>Eukaryota</taxon>
        <taxon>Metazoa</taxon>
        <taxon>Chordata</taxon>
        <taxon>Tunicata</taxon>
        <taxon>Appendicularia</taxon>
        <taxon>Copelata</taxon>
        <taxon>Oikopleuridae</taxon>
        <taxon>Oikopleura</taxon>
    </lineage>
</organism>
<feature type="transmembrane region" description="Helical" evidence="2">
    <location>
        <begin position="152"/>
        <end position="171"/>
    </location>
</feature>
<dbReference type="Gene3D" id="1.10.287.70">
    <property type="match status" value="1"/>
</dbReference>
<dbReference type="InterPro" id="IPR018488">
    <property type="entry name" value="cNMP-bd_CS"/>
</dbReference>
<feature type="region of interest" description="Disordered" evidence="1">
    <location>
        <begin position="35"/>
        <end position="54"/>
    </location>
</feature>
<evidence type="ECO:0000259" key="3">
    <source>
        <dbReference type="PROSITE" id="PS50042"/>
    </source>
</evidence>
<gene>
    <name evidence="4" type="ORF">OKIOD_LOCUS15987</name>
</gene>
<dbReference type="Pfam" id="PF00027">
    <property type="entry name" value="cNMP_binding"/>
    <property type="match status" value="1"/>
</dbReference>
<dbReference type="Proteomes" id="UP001158576">
    <property type="component" value="Chromosome 2"/>
</dbReference>
<dbReference type="InterPro" id="IPR018490">
    <property type="entry name" value="cNMP-bd_dom_sf"/>
</dbReference>
<feature type="region of interest" description="Disordered" evidence="1">
    <location>
        <begin position="510"/>
        <end position="535"/>
    </location>
</feature>
<dbReference type="PANTHER" id="PTHR45689">
    <property type="entry name" value="I[[H]] CHANNEL, ISOFORM E"/>
    <property type="match status" value="1"/>
</dbReference>
<dbReference type="PROSITE" id="PS00888">
    <property type="entry name" value="CNMP_BINDING_1"/>
    <property type="match status" value="1"/>
</dbReference>
<keyword evidence="5" id="KW-1185">Reference proteome</keyword>
<dbReference type="Gene3D" id="2.60.120.10">
    <property type="entry name" value="Jelly Rolls"/>
    <property type="match status" value="1"/>
</dbReference>
<evidence type="ECO:0000313" key="5">
    <source>
        <dbReference type="Proteomes" id="UP001158576"/>
    </source>
</evidence>
<keyword evidence="2" id="KW-1133">Transmembrane helix</keyword>
<sequence length="593" mass="68668">MGVFTRNSKFNTTDRLSKKQREMLTAEFTLDNFSQGSYSDSDDESTENGNWRSRGRRESRVSLYARKTIMSLIGVSKVHQSRIGSDNMRQRELERIIDSPFVIHPYSNFRLIFDAITMIILILNLVFVPIIMAYPKFDSLYLMIRPDKNYPYRSFLIMFVSDIWFTLDILANFRTGYIEADTAVLNDVNSSWINIESVKGVSKIVAFVFFLWMWIHFSGCLQFLIPTLNPAYPYFMSWSVASGLHKDTVPWMTQYFKSTFRSLSHMFCIGYGTMAPQCIDDLWMMFFSIFIGDLLKAVFIGVASSMMQMMDASKRLYMEKLTAVTEYMEYKKLPSYTRQRLLDYYEQRYQGKMFDEEKVLATLNPILRKALVRHNRKDLVKKVPFFEKCPVYFIDEVMNLMRLEMYLKDDKIIRQGTTGNKMFFIQSGTCLIILGNEKKRKRKSLALRDGDFFGEISLLIPDTKRTATVIARDTTYCYSLKHRDFSKILDTYPPVKDLMERVAEERLAQTTAVENETDSDDSAMDGDAKIHPYPSCTDSTYSDTTVSFCAPTFHVQRPDSDTTVDGADISNVPMFTFHVDAPSDESLAQESDP</sequence>
<evidence type="ECO:0000313" key="4">
    <source>
        <dbReference type="EMBL" id="CAG5113077.1"/>
    </source>
</evidence>
<dbReference type="CDD" id="cd00038">
    <property type="entry name" value="CAP_ED"/>
    <property type="match status" value="1"/>
</dbReference>
<dbReference type="SUPFAM" id="SSF81324">
    <property type="entry name" value="Voltage-gated potassium channels"/>
    <property type="match status" value="1"/>
</dbReference>
<feature type="transmembrane region" description="Helical" evidence="2">
    <location>
        <begin position="204"/>
        <end position="225"/>
    </location>
</feature>
<feature type="transmembrane region" description="Helical" evidence="2">
    <location>
        <begin position="111"/>
        <end position="132"/>
    </location>
</feature>
<feature type="domain" description="Cyclic nucleotide-binding" evidence="3">
    <location>
        <begin position="385"/>
        <end position="489"/>
    </location>
</feature>
<reference evidence="4 5" key="1">
    <citation type="submission" date="2021-04" db="EMBL/GenBank/DDBJ databases">
        <authorList>
            <person name="Bliznina A."/>
        </authorList>
    </citation>
    <scope>NUCLEOTIDE SEQUENCE [LARGE SCALE GENOMIC DNA]</scope>
</reference>
<protein>
    <submittedName>
        <fullName evidence="4">Oidioi.mRNA.OKI2018_I69.chr2.g7222.t1.cds</fullName>
    </submittedName>
</protein>
<dbReference type="PROSITE" id="PS50042">
    <property type="entry name" value="CNMP_BINDING_3"/>
    <property type="match status" value="1"/>
</dbReference>
<dbReference type="InterPro" id="IPR051413">
    <property type="entry name" value="K/Na_HCN_channel"/>
</dbReference>
<dbReference type="InterPro" id="IPR000595">
    <property type="entry name" value="cNMP-bd_dom"/>
</dbReference>
<keyword evidence="2" id="KW-0472">Membrane</keyword>
<dbReference type="PROSITE" id="PS00889">
    <property type="entry name" value="CNMP_BINDING_2"/>
    <property type="match status" value="1"/>
</dbReference>
<name>A0ABN7TCE8_OIKDI</name>
<dbReference type="EMBL" id="OU015567">
    <property type="protein sequence ID" value="CAG5113077.1"/>
    <property type="molecule type" value="Genomic_DNA"/>
</dbReference>
<dbReference type="InterPro" id="IPR014710">
    <property type="entry name" value="RmlC-like_jellyroll"/>
</dbReference>
<evidence type="ECO:0000256" key="2">
    <source>
        <dbReference type="SAM" id="Phobius"/>
    </source>
</evidence>
<dbReference type="Gene3D" id="1.10.287.630">
    <property type="entry name" value="Helix hairpin bin"/>
    <property type="match status" value="1"/>
</dbReference>
<dbReference type="SUPFAM" id="SSF51206">
    <property type="entry name" value="cAMP-binding domain-like"/>
    <property type="match status" value="1"/>
</dbReference>
<proteinExistence type="predicted"/>
<keyword evidence="2" id="KW-0812">Transmembrane</keyword>
<evidence type="ECO:0000256" key="1">
    <source>
        <dbReference type="SAM" id="MobiDB-lite"/>
    </source>
</evidence>
<feature type="compositionally biased region" description="Acidic residues" evidence="1">
    <location>
        <begin position="515"/>
        <end position="524"/>
    </location>
</feature>
<feature type="transmembrane region" description="Helical" evidence="2">
    <location>
        <begin position="282"/>
        <end position="306"/>
    </location>
</feature>
<dbReference type="PANTHER" id="PTHR45689:SF5">
    <property type="entry name" value="I[[H]] CHANNEL, ISOFORM E"/>
    <property type="match status" value="1"/>
</dbReference>